<evidence type="ECO:0000313" key="3">
    <source>
        <dbReference type="EMBL" id="WCT76799.1"/>
    </source>
</evidence>
<evidence type="ECO:0000313" key="4">
    <source>
        <dbReference type="Proteomes" id="UP001218231"/>
    </source>
</evidence>
<evidence type="ECO:0000256" key="1">
    <source>
        <dbReference type="SAM" id="SignalP"/>
    </source>
</evidence>
<feature type="signal peptide" evidence="1">
    <location>
        <begin position="1"/>
        <end position="27"/>
    </location>
</feature>
<evidence type="ECO:0000259" key="2">
    <source>
        <dbReference type="Pfam" id="PF12680"/>
    </source>
</evidence>
<dbReference type="SUPFAM" id="SSF54427">
    <property type="entry name" value="NTF2-like"/>
    <property type="match status" value="1"/>
</dbReference>
<dbReference type="Pfam" id="PF12680">
    <property type="entry name" value="SnoaL_2"/>
    <property type="match status" value="1"/>
</dbReference>
<name>A0ABY7TXG2_9SPHN</name>
<dbReference type="InterPro" id="IPR032710">
    <property type="entry name" value="NTF2-like_dom_sf"/>
</dbReference>
<keyword evidence="1" id="KW-0732">Signal</keyword>
<feature type="domain" description="SnoaL-like" evidence="2">
    <location>
        <begin position="59"/>
        <end position="141"/>
    </location>
</feature>
<dbReference type="Gene3D" id="3.10.450.50">
    <property type="match status" value="1"/>
</dbReference>
<feature type="chain" id="PRO_5046330150" evidence="1">
    <location>
        <begin position="28"/>
        <end position="159"/>
    </location>
</feature>
<accession>A0ABY7TXG2</accession>
<dbReference type="EMBL" id="CP117417">
    <property type="protein sequence ID" value="WCT76799.1"/>
    <property type="molecule type" value="Genomic_DNA"/>
</dbReference>
<protein>
    <submittedName>
        <fullName evidence="3">Nuclear transport factor 2 family protein</fullName>
    </submittedName>
</protein>
<sequence length="159" mass="17373">MRGRVLLAAVLALAPAATLGFGPAAQARPHTTAQSKTARNRAIMADFAHRFYDLRDVRGAFMAHVAPDYIQHNPGIADGREAAIAALEPMFSRPGSRFVIKRILVDGDQAVIHLHGRTGPDGNGGSVADFYRLKNGRIVEHWDVLQPIESKTINPHPYF</sequence>
<proteinExistence type="predicted"/>
<keyword evidence="4" id="KW-1185">Reference proteome</keyword>
<organism evidence="3 4">
    <name type="scientific">Novosphingobium humi</name>
    <dbReference type="NCBI Taxonomy" id="2282397"/>
    <lineage>
        <taxon>Bacteria</taxon>
        <taxon>Pseudomonadati</taxon>
        <taxon>Pseudomonadota</taxon>
        <taxon>Alphaproteobacteria</taxon>
        <taxon>Sphingomonadales</taxon>
        <taxon>Sphingomonadaceae</taxon>
        <taxon>Novosphingobium</taxon>
    </lineage>
</organism>
<dbReference type="InterPro" id="IPR037401">
    <property type="entry name" value="SnoaL-like"/>
</dbReference>
<reference evidence="3 4" key="1">
    <citation type="submission" date="2023-02" db="EMBL/GenBank/DDBJ databases">
        <title>Genome sequence of Novosphingobium humi KACC 19094.</title>
        <authorList>
            <person name="Kim S."/>
            <person name="Heo J."/>
            <person name="Kwon S.-W."/>
        </authorList>
    </citation>
    <scope>NUCLEOTIDE SEQUENCE [LARGE SCALE GENOMIC DNA]</scope>
    <source>
        <strain evidence="3 4">KACC 19094</strain>
    </source>
</reference>
<dbReference type="Proteomes" id="UP001218231">
    <property type="component" value="Chromosome"/>
</dbReference>
<gene>
    <name evidence="3" type="ORF">PQ457_12805</name>
</gene>
<dbReference type="RefSeq" id="WP_273617202.1">
    <property type="nucleotide sequence ID" value="NZ_CP103868.1"/>
</dbReference>